<dbReference type="InterPro" id="IPR053266">
    <property type="entry name" value="Zinc_finger_protein_7"/>
</dbReference>
<dbReference type="InterPro" id="IPR013087">
    <property type="entry name" value="Znf_C2H2_type"/>
</dbReference>
<dbReference type="PROSITE" id="PS50157">
    <property type="entry name" value="ZINC_FINGER_C2H2_2"/>
    <property type="match status" value="1"/>
</dbReference>
<gene>
    <name evidence="3" type="ORF">Nepgr_018126</name>
</gene>
<feature type="domain" description="C2H2-type" evidence="2">
    <location>
        <begin position="62"/>
        <end position="89"/>
    </location>
</feature>
<accession>A0AAD3SST4</accession>
<keyword evidence="1" id="KW-0862">Zinc</keyword>
<keyword evidence="1" id="KW-0479">Metal-binding</keyword>
<evidence type="ECO:0000259" key="2">
    <source>
        <dbReference type="PROSITE" id="PS50157"/>
    </source>
</evidence>
<dbReference type="EMBL" id="BSYO01000016">
    <property type="protein sequence ID" value="GMH16285.1"/>
    <property type="molecule type" value="Genomic_DNA"/>
</dbReference>
<dbReference type="GO" id="GO:0008270">
    <property type="term" value="F:zinc ion binding"/>
    <property type="evidence" value="ECO:0007669"/>
    <property type="project" value="UniProtKB-KW"/>
</dbReference>
<proteinExistence type="predicted"/>
<evidence type="ECO:0000256" key="1">
    <source>
        <dbReference type="PROSITE-ProRule" id="PRU00042"/>
    </source>
</evidence>
<dbReference type="PROSITE" id="PS00028">
    <property type="entry name" value="ZINC_FINGER_C2H2_1"/>
    <property type="match status" value="1"/>
</dbReference>
<dbReference type="PANTHER" id="PTHR47593:SF8">
    <property type="entry name" value="OS12G0581900 PROTEIN"/>
    <property type="match status" value="1"/>
</dbReference>
<dbReference type="Proteomes" id="UP001279734">
    <property type="component" value="Unassembled WGS sequence"/>
</dbReference>
<dbReference type="AlphaFoldDB" id="A0AAD3SST4"/>
<evidence type="ECO:0000313" key="3">
    <source>
        <dbReference type="EMBL" id="GMH16285.1"/>
    </source>
</evidence>
<reference evidence="3" key="1">
    <citation type="submission" date="2023-05" db="EMBL/GenBank/DDBJ databases">
        <title>Nepenthes gracilis genome sequencing.</title>
        <authorList>
            <person name="Fukushima K."/>
        </authorList>
    </citation>
    <scope>NUCLEOTIDE SEQUENCE</scope>
    <source>
        <strain evidence="3">SING2019-196</strain>
    </source>
</reference>
<dbReference type="InterPro" id="IPR036236">
    <property type="entry name" value="Znf_C2H2_sf"/>
</dbReference>
<protein>
    <recommendedName>
        <fullName evidence="2">C2H2-type domain-containing protein</fullName>
    </recommendedName>
</protein>
<comment type="caution">
    <text evidence="3">The sequence shown here is derived from an EMBL/GenBank/DDBJ whole genome shotgun (WGS) entry which is preliminary data.</text>
</comment>
<sequence length="188" mass="20902">MILQREEATELFSNREQEAVDAGNNETEERFQGSLDLSLGGTASSKAGGVNLESPMAPIKMFSCNYCLRKFFSSQALGGHQNAHKRERGMVRRLQSQKMISMLRLPMNSSVMGSLLVRPHSLAQKPVTDGTAFGTRFHDLDRGFHRHSFTVGSSSSSMDSLWPGSFHRASRTAKQPSKELKLDLTLRL</sequence>
<dbReference type="SUPFAM" id="SSF57667">
    <property type="entry name" value="beta-beta-alpha zinc fingers"/>
    <property type="match status" value="1"/>
</dbReference>
<keyword evidence="4" id="KW-1185">Reference proteome</keyword>
<evidence type="ECO:0000313" key="4">
    <source>
        <dbReference type="Proteomes" id="UP001279734"/>
    </source>
</evidence>
<dbReference type="PANTHER" id="PTHR47593">
    <property type="entry name" value="ZINC FINGER PROTEIN 4-LIKE"/>
    <property type="match status" value="1"/>
</dbReference>
<organism evidence="3 4">
    <name type="scientific">Nepenthes gracilis</name>
    <name type="common">Slender pitcher plant</name>
    <dbReference type="NCBI Taxonomy" id="150966"/>
    <lineage>
        <taxon>Eukaryota</taxon>
        <taxon>Viridiplantae</taxon>
        <taxon>Streptophyta</taxon>
        <taxon>Embryophyta</taxon>
        <taxon>Tracheophyta</taxon>
        <taxon>Spermatophyta</taxon>
        <taxon>Magnoliopsida</taxon>
        <taxon>eudicotyledons</taxon>
        <taxon>Gunneridae</taxon>
        <taxon>Pentapetalae</taxon>
        <taxon>Caryophyllales</taxon>
        <taxon>Nepenthaceae</taxon>
        <taxon>Nepenthes</taxon>
    </lineage>
</organism>
<keyword evidence="1" id="KW-0863">Zinc-finger</keyword>
<name>A0AAD3SST4_NEPGR</name>
<dbReference type="Gene3D" id="3.30.160.60">
    <property type="entry name" value="Classic Zinc Finger"/>
    <property type="match status" value="1"/>
</dbReference>